<keyword evidence="4" id="KW-1185">Reference proteome</keyword>
<dbReference type="EMBL" id="DF845575">
    <property type="protein sequence ID" value="GAT49521.1"/>
    <property type="molecule type" value="Genomic_DNA"/>
</dbReference>
<organism evidence="3 4">
    <name type="scientific">Mycena chlorophos</name>
    <name type="common">Agaric fungus</name>
    <name type="synonym">Agaricus chlorophos</name>
    <dbReference type="NCBI Taxonomy" id="658473"/>
    <lineage>
        <taxon>Eukaryota</taxon>
        <taxon>Fungi</taxon>
        <taxon>Dikarya</taxon>
        <taxon>Basidiomycota</taxon>
        <taxon>Agaricomycotina</taxon>
        <taxon>Agaricomycetes</taxon>
        <taxon>Agaricomycetidae</taxon>
        <taxon>Agaricales</taxon>
        <taxon>Marasmiineae</taxon>
        <taxon>Mycenaceae</taxon>
        <taxon>Mycena</taxon>
    </lineage>
</organism>
<proteinExistence type="predicted"/>
<evidence type="ECO:0000256" key="2">
    <source>
        <dbReference type="SAM" id="Phobius"/>
    </source>
</evidence>
<sequence>MASTSSRTSSGLSQRSSTQSATASVSNSNSSVPFFFPQTFNSSTPTPTSSGSGNGTQQDNGGGSGGWNPIGGSAKLYLYTFLATLIILLGVSSAIVYRSLLLRRRHRRMVEEAIANGTWIPPAQRVRVDLRKKPRMWDAWMAPPTRAVAVGQEADELKGGRNDEWGAVMPFAASYIPPATVDAASSTVALASTTTRTTPALTVVGAGPGTGADIPLEPPRVRVAVLIAMPIPELFASPSTPTPTPTPLSTPTSTGPEPRRPEWLAPFSVFTADGQTRLDEDDVMLPPVQMGVVVVGVVPSTIEEQDDDHGVKEESGEGEGAR</sequence>
<dbReference type="Proteomes" id="UP000815677">
    <property type="component" value="Unassembled WGS sequence"/>
</dbReference>
<gene>
    <name evidence="3" type="ORF">MCHLO_06830</name>
</gene>
<protein>
    <submittedName>
        <fullName evidence="3">Uncharacterized protein</fullName>
    </submittedName>
</protein>
<feature type="compositionally biased region" description="Low complexity" evidence="1">
    <location>
        <begin position="1"/>
        <end position="59"/>
    </location>
</feature>
<evidence type="ECO:0000313" key="3">
    <source>
        <dbReference type="EMBL" id="GAT49521.1"/>
    </source>
</evidence>
<feature type="region of interest" description="Disordered" evidence="1">
    <location>
        <begin position="299"/>
        <end position="322"/>
    </location>
</feature>
<feature type="compositionally biased region" description="Basic and acidic residues" evidence="1">
    <location>
        <begin position="308"/>
        <end position="322"/>
    </location>
</feature>
<feature type="transmembrane region" description="Helical" evidence="2">
    <location>
        <begin position="76"/>
        <end position="100"/>
    </location>
</feature>
<keyword evidence="2" id="KW-1133">Transmembrane helix</keyword>
<accession>A0ABQ0LEE3</accession>
<evidence type="ECO:0000313" key="4">
    <source>
        <dbReference type="Proteomes" id="UP000815677"/>
    </source>
</evidence>
<keyword evidence="2" id="KW-0472">Membrane</keyword>
<name>A0ABQ0LEE3_MYCCL</name>
<feature type="region of interest" description="Disordered" evidence="1">
    <location>
        <begin position="235"/>
        <end position="262"/>
    </location>
</feature>
<feature type="region of interest" description="Disordered" evidence="1">
    <location>
        <begin position="1"/>
        <end position="66"/>
    </location>
</feature>
<reference evidence="3" key="1">
    <citation type="submission" date="2014-09" db="EMBL/GenBank/DDBJ databases">
        <title>Genome sequence of the luminous mushroom Mycena chlorophos for searching fungal bioluminescence genes.</title>
        <authorList>
            <person name="Tanaka Y."/>
            <person name="Kasuga D."/>
            <person name="Oba Y."/>
            <person name="Hase S."/>
            <person name="Sato K."/>
            <person name="Oba Y."/>
            <person name="Sakakibara Y."/>
        </authorList>
    </citation>
    <scope>NUCLEOTIDE SEQUENCE</scope>
</reference>
<keyword evidence="2" id="KW-0812">Transmembrane</keyword>
<evidence type="ECO:0000256" key="1">
    <source>
        <dbReference type="SAM" id="MobiDB-lite"/>
    </source>
</evidence>